<name>A0A4Y2N940_ARAVE</name>
<feature type="domain" description="GTP-binding protein middle" evidence="1">
    <location>
        <begin position="48"/>
        <end position="103"/>
    </location>
</feature>
<dbReference type="EMBL" id="BGPR01126402">
    <property type="protein sequence ID" value="GBN34657.1"/>
    <property type="molecule type" value="Genomic_DNA"/>
</dbReference>
<evidence type="ECO:0000313" key="2">
    <source>
        <dbReference type="EMBL" id="GBN34657.1"/>
    </source>
</evidence>
<accession>A0A4Y2N940</accession>
<dbReference type="GO" id="GO:0005737">
    <property type="term" value="C:cytoplasm"/>
    <property type="evidence" value="ECO:0007669"/>
    <property type="project" value="TreeGrafter"/>
</dbReference>
<evidence type="ECO:0000313" key="4">
    <source>
        <dbReference type="Proteomes" id="UP000499080"/>
    </source>
</evidence>
<dbReference type="PANTHER" id="PTHR10229:SF0">
    <property type="entry name" value="GTP-BINDING PROTEIN 6-RELATED"/>
    <property type="match status" value="1"/>
</dbReference>
<dbReference type="GO" id="GO:0005525">
    <property type="term" value="F:GTP binding"/>
    <property type="evidence" value="ECO:0007669"/>
    <property type="project" value="InterPro"/>
</dbReference>
<feature type="non-terminal residue" evidence="2">
    <location>
        <position position="104"/>
    </location>
</feature>
<organism evidence="2 4">
    <name type="scientific">Araneus ventricosus</name>
    <name type="common">Orbweaver spider</name>
    <name type="synonym">Epeira ventricosa</name>
    <dbReference type="NCBI Taxonomy" id="182803"/>
    <lineage>
        <taxon>Eukaryota</taxon>
        <taxon>Metazoa</taxon>
        <taxon>Ecdysozoa</taxon>
        <taxon>Arthropoda</taxon>
        <taxon>Chelicerata</taxon>
        <taxon>Arachnida</taxon>
        <taxon>Araneae</taxon>
        <taxon>Araneomorphae</taxon>
        <taxon>Entelegynae</taxon>
        <taxon>Araneoidea</taxon>
        <taxon>Araneidae</taxon>
        <taxon>Araneus</taxon>
    </lineage>
</organism>
<dbReference type="EMBL" id="BGPR01126412">
    <property type="protein sequence ID" value="GBN34677.1"/>
    <property type="molecule type" value="Genomic_DNA"/>
</dbReference>
<dbReference type="InterPro" id="IPR032305">
    <property type="entry name" value="GTP-bd_M"/>
</dbReference>
<dbReference type="Pfam" id="PF16360">
    <property type="entry name" value="GTP-bdg_M"/>
    <property type="match status" value="1"/>
</dbReference>
<dbReference type="Proteomes" id="UP000499080">
    <property type="component" value="Unassembled WGS sequence"/>
</dbReference>
<dbReference type="AlphaFoldDB" id="A0A4Y2N940"/>
<dbReference type="Gene3D" id="3.40.50.11060">
    <property type="entry name" value="GTPase HflX, N-terminal domain"/>
    <property type="match status" value="1"/>
</dbReference>
<sequence length="104" mass="12215">MLLQLKNMPVHFKPISSLKCTPLLLDFFDFVSWYCPRYQIILQIFHNHARTNEAKLQLALAEIPYLRVKLSSFSHTFDSSLFPDIERVGGDGETFMEVRRRILN</sequence>
<comment type="caution">
    <text evidence="2">The sequence shown here is derived from an EMBL/GenBank/DDBJ whole genome shotgun (WGS) entry which is preliminary data.</text>
</comment>
<dbReference type="InterPro" id="IPR016496">
    <property type="entry name" value="GTPase_HflX"/>
</dbReference>
<proteinExistence type="predicted"/>
<evidence type="ECO:0000259" key="1">
    <source>
        <dbReference type="Pfam" id="PF16360"/>
    </source>
</evidence>
<dbReference type="InterPro" id="IPR042108">
    <property type="entry name" value="GTPase_HflX_N_sf"/>
</dbReference>
<dbReference type="PANTHER" id="PTHR10229">
    <property type="entry name" value="GTP-BINDING PROTEIN HFLX"/>
    <property type="match status" value="1"/>
</dbReference>
<dbReference type="GO" id="GO:0043022">
    <property type="term" value="F:ribosome binding"/>
    <property type="evidence" value="ECO:0007669"/>
    <property type="project" value="TreeGrafter"/>
</dbReference>
<evidence type="ECO:0000313" key="3">
    <source>
        <dbReference type="EMBL" id="GBN34677.1"/>
    </source>
</evidence>
<gene>
    <name evidence="2" type="ORF">AVEN_108189_1</name>
    <name evidence="3" type="ORF">AVEN_188136_1</name>
</gene>
<protein>
    <recommendedName>
        <fullName evidence="1">GTP-binding protein middle domain-containing protein</fullName>
    </recommendedName>
</protein>
<dbReference type="OrthoDB" id="10268034at2759"/>
<keyword evidence="4" id="KW-1185">Reference proteome</keyword>
<reference evidence="2 4" key="1">
    <citation type="journal article" date="2019" name="Sci. Rep.">
        <title>Orb-weaving spider Araneus ventricosus genome elucidates the spidroin gene catalogue.</title>
        <authorList>
            <person name="Kono N."/>
            <person name="Nakamura H."/>
            <person name="Ohtoshi R."/>
            <person name="Moran D.A.P."/>
            <person name="Shinohara A."/>
            <person name="Yoshida Y."/>
            <person name="Fujiwara M."/>
            <person name="Mori M."/>
            <person name="Tomita M."/>
            <person name="Arakawa K."/>
        </authorList>
    </citation>
    <scope>NUCLEOTIDE SEQUENCE [LARGE SCALE GENOMIC DNA]</scope>
</reference>